<keyword evidence="1" id="KW-1133">Transmembrane helix</keyword>
<proteinExistence type="predicted"/>
<comment type="caution">
    <text evidence="2">The sequence shown here is derived from an EMBL/GenBank/DDBJ whole genome shotgun (WGS) entry which is preliminary data.</text>
</comment>
<dbReference type="RefSeq" id="WP_307860307.1">
    <property type="nucleotide sequence ID" value="NZ_BOVJ01000015.1"/>
</dbReference>
<evidence type="ECO:0000313" key="3">
    <source>
        <dbReference type="Proteomes" id="UP000680304"/>
    </source>
</evidence>
<sequence length="67" mass="7117">MVVFPGDQGFGIGGFMAAVIPVMLVIAFVVVIGKIVLNGTRYMKMRPLPARRSTDASSRSACMSALI</sequence>
<gene>
    <name evidence="2" type="ORF">PACILC2_04820</name>
</gene>
<dbReference type="Proteomes" id="UP000680304">
    <property type="component" value="Unassembled WGS sequence"/>
</dbReference>
<keyword evidence="3" id="KW-1185">Reference proteome</keyword>
<protein>
    <submittedName>
        <fullName evidence="2">Uncharacterized protein</fullName>
    </submittedName>
</protein>
<evidence type="ECO:0000313" key="2">
    <source>
        <dbReference type="EMBL" id="GIQ61914.1"/>
    </source>
</evidence>
<keyword evidence="1" id="KW-0472">Membrane</keyword>
<evidence type="ECO:0000256" key="1">
    <source>
        <dbReference type="SAM" id="Phobius"/>
    </source>
</evidence>
<keyword evidence="1" id="KW-0812">Transmembrane</keyword>
<accession>A0ABQ4N160</accession>
<name>A0ABQ4N160_9BACL</name>
<dbReference type="EMBL" id="BOVJ01000015">
    <property type="protein sequence ID" value="GIQ61914.1"/>
    <property type="molecule type" value="Genomic_DNA"/>
</dbReference>
<feature type="transmembrane region" description="Helical" evidence="1">
    <location>
        <begin position="12"/>
        <end position="37"/>
    </location>
</feature>
<organism evidence="2 3">
    <name type="scientific">Paenibacillus cisolokensis</name>
    <dbReference type="NCBI Taxonomy" id="1658519"/>
    <lineage>
        <taxon>Bacteria</taxon>
        <taxon>Bacillati</taxon>
        <taxon>Bacillota</taxon>
        <taxon>Bacilli</taxon>
        <taxon>Bacillales</taxon>
        <taxon>Paenibacillaceae</taxon>
        <taxon>Paenibacillus</taxon>
    </lineage>
</organism>
<reference evidence="2 3" key="1">
    <citation type="submission" date="2021-04" db="EMBL/GenBank/DDBJ databases">
        <title>Draft genome sequence of Paenibacillus cisolokensis, LC2-13A.</title>
        <authorList>
            <person name="Uke A."/>
            <person name="Chhe C."/>
            <person name="Baramee S."/>
            <person name="Kosugi A."/>
        </authorList>
    </citation>
    <scope>NUCLEOTIDE SEQUENCE [LARGE SCALE GENOMIC DNA]</scope>
    <source>
        <strain evidence="2 3">LC2-13A</strain>
    </source>
</reference>